<dbReference type="EnsemblPlants" id="KQL17101">
    <property type="protein sequence ID" value="KQL17101"/>
    <property type="gene ID" value="SETIT_023664mg"/>
</dbReference>
<feature type="region of interest" description="Disordered" evidence="1">
    <location>
        <begin position="34"/>
        <end position="100"/>
    </location>
</feature>
<accession>K3ZAU3</accession>
<reference evidence="3" key="1">
    <citation type="journal article" date="2012" name="Nat. Biotechnol.">
        <title>Reference genome sequence of the model plant Setaria.</title>
        <authorList>
            <person name="Bennetzen J.L."/>
            <person name="Schmutz J."/>
            <person name="Wang H."/>
            <person name="Percifield R."/>
            <person name="Hawkins J."/>
            <person name="Pontaroli A.C."/>
            <person name="Estep M."/>
            <person name="Feng L."/>
            <person name="Vaughn J.N."/>
            <person name="Grimwood J."/>
            <person name="Jenkins J."/>
            <person name="Barry K."/>
            <person name="Lindquist E."/>
            <person name="Hellsten U."/>
            <person name="Deshpande S."/>
            <person name="Wang X."/>
            <person name="Wu X."/>
            <person name="Mitros T."/>
            <person name="Triplett J."/>
            <person name="Yang X."/>
            <person name="Ye C.Y."/>
            <person name="Mauro-Herrera M."/>
            <person name="Wang L."/>
            <person name="Li P."/>
            <person name="Sharma M."/>
            <person name="Sharma R."/>
            <person name="Ronald P.C."/>
            <person name="Panaud O."/>
            <person name="Kellogg E.A."/>
            <person name="Brutnell T.P."/>
            <person name="Doust A.N."/>
            <person name="Tuskan G.A."/>
            <person name="Rokhsar D."/>
            <person name="Devos K.M."/>
        </authorList>
    </citation>
    <scope>NUCLEOTIDE SEQUENCE [LARGE SCALE GENOMIC DNA]</scope>
    <source>
        <strain evidence="3">cv. Yugu1</strain>
    </source>
</reference>
<evidence type="ECO:0000313" key="3">
    <source>
        <dbReference type="Proteomes" id="UP000004995"/>
    </source>
</evidence>
<sequence length="120" mass="12860">MLEQSSSASAELRHASGETLAIPLRFRFNPRDACEGRTHGGQLRGSDAGRPCSRRRSSASYPPMLLHRVPRPQPAAQGVQRRTGTGTAAPATIAARGKQDLPSIEMPGYSLGSYLHCCAM</sequence>
<evidence type="ECO:0000313" key="2">
    <source>
        <dbReference type="EnsemblPlants" id="KQL17101"/>
    </source>
</evidence>
<reference evidence="2" key="2">
    <citation type="submission" date="2018-08" db="UniProtKB">
        <authorList>
            <consortium name="EnsemblPlants"/>
        </authorList>
    </citation>
    <scope>IDENTIFICATION</scope>
    <source>
        <strain evidence="2">Yugu1</strain>
    </source>
</reference>
<dbReference type="Proteomes" id="UP000004995">
    <property type="component" value="Unassembled WGS sequence"/>
</dbReference>
<keyword evidence="3" id="KW-1185">Reference proteome</keyword>
<organism evidence="2 3">
    <name type="scientific">Setaria italica</name>
    <name type="common">Foxtail millet</name>
    <name type="synonym">Panicum italicum</name>
    <dbReference type="NCBI Taxonomy" id="4555"/>
    <lineage>
        <taxon>Eukaryota</taxon>
        <taxon>Viridiplantae</taxon>
        <taxon>Streptophyta</taxon>
        <taxon>Embryophyta</taxon>
        <taxon>Tracheophyta</taxon>
        <taxon>Spermatophyta</taxon>
        <taxon>Magnoliopsida</taxon>
        <taxon>Liliopsida</taxon>
        <taxon>Poales</taxon>
        <taxon>Poaceae</taxon>
        <taxon>PACMAD clade</taxon>
        <taxon>Panicoideae</taxon>
        <taxon>Panicodae</taxon>
        <taxon>Paniceae</taxon>
        <taxon>Cenchrinae</taxon>
        <taxon>Setaria</taxon>
    </lineage>
</organism>
<dbReference type="Gramene" id="KQL17101">
    <property type="protein sequence ID" value="KQL17101"/>
    <property type="gene ID" value="SETIT_023664mg"/>
</dbReference>
<feature type="compositionally biased region" description="Low complexity" evidence="1">
    <location>
        <begin position="81"/>
        <end position="96"/>
    </location>
</feature>
<dbReference type="InParanoid" id="K3ZAU3"/>
<evidence type="ECO:0000256" key="1">
    <source>
        <dbReference type="SAM" id="MobiDB-lite"/>
    </source>
</evidence>
<protein>
    <submittedName>
        <fullName evidence="2">Uncharacterized protein</fullName>
    </submittedName>
</protein>
<dbReference type="HOGENOM" id="CLU_2053748_0_0_1"/>
<dbReference type="AlphaFoldDB" id="K3ZAU3"/>
<name>K3ZAU3_SETIT</name>
<proteinExistence type="predicted"/>
<dbReference type="EMBL" id="AGNK02002111">
    <property type="status" value="NOT_ANNOTATED_CDS"/>
    <property type="molecule type" value="Genomic_DNA"/>
</dbReference>